<reference evidence="2 3" key="1">
    <citation type="submission" date="2019-12" db="EMBL/GenBank/DDBJ databases">
        <title>Chromosome-level assembly of the Caenorhabditis remanei genome.</title>
        <authorList>
            <person name="Teterina A.A."/>
            <person name="Willis J.H."/>
            <person name="Phillips P.C."/>
        </authorList>
    </citation>
    <scope>NUCLEOTIDE SEQUENCE [LARGE SCALE GENOMIC DNA]</scope>
    <source>
        <strain evidence="2 3">PX506</strain>
        <tissue evidence="2">Whole organism</tissue>
    </source>
</reference>
<dbReference type="Pfam" id="PF00646">
    <property type="entry name" value="F-box"/>
    <property type="match status" value="1"/>
</dbReference>
<dbReference type="Proteomes" id="UP000483820">
    <property type="component" value="Chromosome V"/>
</dbReference>
<dbReference type="InterPro" id="IPR012885">
    <property type="entry name" value="F-box_Sdz-33"/>
</dbReference>
<evidence type="ECO:0000259" key="1">
    <source>
        <dbReference type="PROSITE" id="PS50181"/>
    </source>
</evidence>
<dbReference type="PANTHER" id="PTHR22899:SF0">
    <property type="entry name" value="F-BOX ASSOCIATED DOMAIN-CONTAINING PROTEIN-RELATED"/>
    <property type="match status" value="1"/>
</dbReference>
<dbReference type="KEGG" id="crq:GCK72_021141"/>
<name>A0A6A5GHA8_CAERE</name>
<dbReference type="InterPro" id="IPR001810">
    <property type="entry name" value="F-box_dom"/>
</dbReference>
<dbReference type="AlphaFoldDB" id="A0A6A5GHA8"/>
<dbReference type="InterPro" id="IPR036186">
    <property type="entry name" value="Serpin_sf"/>
</dbReference>
<gene>
    <name evidence="2" type="ORF">GCK72_021141</name>
</gene>
<dbReference type="PROSITE" id="PS50181">
    <property type="entry name" value="FBOX"/>
    <property type="match status" value="1"/>
</dbReference>
<dbReference type="SUPFAM" id="SSF56574">
    <property type="entry name" value="Serpins"/>
    <property type="match status" value="1"/>
</dbReference>
<dbReference type="RefSeq" id="XP_003096401.2">
    <property type="nucleotide sequence ID" value="XM_003096353.2"/>
</dbReference>
<sequence>MTVPFPLLRLPRLALIPVFQEMEPIDVIAVSLLSKKVYNVSKIFRKLSVRCVNMIVDNNHLCITVDLRNGKSETFYFYKDRVADLDDLMIRYRWFTHENTGLSASQWLERVIDVTNFESLEELYLCGSPQLEVCDALARLTNLRKLSIMFDCSDSFAKRALDILSPVSTKITLFKIPFESKEEFQKFLKSNLSYLNIETSTFPNFQFTLKDLIVTNALKLNLNSGKLNLKEINQFFKNWMENKCDPRLEHLIVSTSEKVNARNLLDGLNAVFFARDRRRAFRYSKQLDSFSESFSGGYDIRRADGKKATITYAGYSGPTVINFYVWP</sequence>
<comment type="caution">
    <text evidence="2">The sequence shown here is derived from an EMBL/GenBank/DDBJ whole genome shotgun (WGS) entry which is preliminary data.</text>
</comment>
<accession>A0A6A5GHA8</accession>
<dbReference type="EMBL" id="WUAV01000005">
    <property type="protein sequence ID" value="KAF1754578.1"/>
    <property type="molecule type" value="Genomic_DNA"/>
</dbReference>
<feature type="domain" description="F-box" evidence="1">
    <location>
        <begin position="4"/>
        <end position="47"/>
    </location>
</feature>
<evidence type="ECO:0000313" key="2">
    <source>
        <dbReference type="EMBL" id="KAF1754578.1"/>
    </source>
</evidence>
<evidence type="ECO:0000313" key="3">
    <source>
        <dbReference type="Proteomes" id="UP000483820"/>
    </source>
</evidence>
<dbReference type="CTD" id="9827556"/>
<protein>
    <recommendedName>
        <fullName evidence="1">F-box domain-containing protein</fullName>
    </recommendedName>
</protein>
<dbReference type="Pfam" id="PF07735">
    <property type="entry name" value="FBA_2"/>
    <property type="match status" value="1"/>
</dbReference>
<dbReference type="InterPro" id="IPR053222">
    <property type="entry name" value="Zygotic_Embryogenesis-Asso"/>
</dbReference>
<dbReference type="GeneID" id="9827556"/>
<organism evidence="2 3">
    <name type="scientific">Caenorhabditis remanei</name>
    <name type="common">Caenorhabditis vulgaris</name>
    <dbReference type="NCBI Taxonomy" id="31234"/>
    <lineage>
        <taxon>Eukaryota</taxon>
        <taxon>Metazoa</taxon>
        <taxon>Ecdysozoa</taxon>
        <taxon>Nematoda</taxon>
        <taxon>Chromadorea</taxon>
        <taxon>Rhabditida</taxon>
        <taxon>Rhabditina</taxon>
        <taxon>Rhabditomorpha</taxon>
        <taxon>Rhabditoidea</taxon>
        <taxon>Rhabditidae</taxon>
        <taxon>Peloderinae</taxon>
        <taxon>Caenorhabditis</taxon>
    </lineage>
</organism>
<dbReference type="PANTHER" id="PTHR22899">
    <property type="entry name" value="CYCLIN-RELATED F-BOX FAMILY"/>
    <property type="match status" value="1"/>
</dbReference>
<proteinExistence type="predicted"/>